<sequence>MKTIFFLIFSFWSLGLQAQEQFMTSHFNWSPRTATLQKEIFYFNPETKAREWSKKEVYTFYNQYLDSVVVDLGDAKEITKYNFNIDNCLVSKITDYKLSETQDKTLFFYDKELRLTKSQEFVQGRLFSETKYSYDKQNRLIKSVCKEKETVFSEITEYSNYTSDDSYTKTSYYKDAKKEANLSIEIYKNGLLMEGNYQIFDLRSKVVYQYDEKRNIISEQKDNESPTLYQYEYDVEGNPIKISISNIQNPYLNSGIIIKSTYSDFNSN</sequence>
<comment type="caution">
    <text evidence="2">The sequence shown here is derived from an EMBL/GenBank/DDBJ whole genome shotgun (WGS) entry which is preliminary data.</text>
</comment>
<name>A0ABP8ZUT8_9FLAO</name>
<gene>
    <name evidence="2" type="ORF">GCM10023230_14620</name>
</gene>
<accession>A0ABP8ZUT8</accession>
<feature type="signal peptide" evidence="1">
    <location>
        <begin position="1"/>
        <end position="18"/>
    </location>
</feature>
<keyword evidence="1" id="KW-0732">Signal</keyword>
<dbReference type="Gene3D" id="2.180.10.10">
    <property type="entry name" value="RHS repeat-associated core"/>
    <property type="match status" value="1"/>
</dbReference>
<dbReference type="Proteomes" id="UP001500141">
    <property type="component" value="Unassembled WGS sequence"/>
</dbReference>
<evidence type="ECO:0008006" key="4">
    <source>
        <dbReference type="Google" id="ProtNLM"/>
    </source>
</evidence>
<evidence type="ECO:0000313" key="2">
    <source>
        <dbReference type="EMBL" id="GAA4765991.1"/>
    </source>
</evidence>
<organism evidence="2 3">
    <name type="scientific">Flavobacterium hankyongi</name>
    <dbReference type="NCBI Taxonomy" id="1176532"/>
    <lineage>
        <taxon>Bacteria</taxon>
        <taxon>Pseudomonadati</taxon>
        <taxon>Bacteroidota</taxon>
        <taxon>Flavobacteriia</taxon>
        <taxon>Flavobacteriales</taxon>
        <taxon>Flavobacteriaceae</taxon>
        <taxon>Flavobacterium</taxon>
    </lineage>
</organism>
<proteinExistence type="predicted"/>
<reference evidence="3" key="1">
    <citation type="journal article" date="2019" name="Int. J. Syst. Evol. Microbiol.">
        <title>The Global Catalogue of Microorganisms (GCM) 10K type strain sequencing project: providing services to taxonomists for standard genome sequencing and annotation.</title>
        <authorList>
            <consortium name="The Broad Institute Genomics Platform"/>
            <consortium name="The Broad Institute Genome Sequencing Center for Infectious Disease"/>
            <person name="Wu L."/>
            <person name="Ma J."/>
        </authorList>
    </citation>
    <scope>NUCLEOTIDE SEQUENCE [LARGE SCALE GENOMIC DNA]</scope>
    <source>
        <strain evidence="3">JCM 18198</strain>
    </source>
</reference>
<evidence type="ECO:0000313" key="3">
    <source>
        <dbReference type="Proteomes" id="UP001500141"/>
    </source>
</evidence>
<dbReference type="EMBL" id="BAABIP010000011">
    <property type="protein sequence ID" value="GAA4765991.1"/>
    <property type="molecule type" value="Genomic_DNA"/>
</dbReference>
<dbReference type="RefSeq" id="WP_264543506.1">
    <property type="nucleotide sequence ID" value="NZ_BAABIP010000011.1"/>
</dbReference>
<feature type="chain" id="PRO_5045673122" description="YD repeat-containing protein" evidence="1">
    <location>
        <begin position="19"/>
        <end position="268"/>
    </location>
</feature>
<protein>
    <recommendedName>
        <fullName evidence="4">YD repeat-containing protein</fullName>
    </recommendedName>
</protein>
<evidence type="ECO:0000256" key="1">
    <source>
        <dbReference type="SAM" id="SignalP"/>
    </source>
</evidence>
<keyword evidence="3" id="KW-1185">Reference proteome</keyword>